<keyword evidence="6" id="KW-1185">Reference proteome</keyword>
<evidence type="ECO:0000256" key="3">
    <source>
        <dbReference type="PROSITE-ProRule" id="PRU00059"/>
    </source>
</evidence>
<dbReference type="Proteomes" id="UP000094527">
    <property type="component" value="Unassembled WGS sequence"/>
</dbReference>
<dbReference type="Gene3D" id="2.60.120.290">
    <property type="entry name" value="Spermadhesin, CUB domain"/>
    <property type="match status" value="3"/>
</dbReference>
<dbReference type="OrthoDB" id="8288656at2759"/>
<accession>A0A1D2MXH5</accession>
<name>A0A1D2MXH5_ORCCI</name>
<evidence type="ECO:0000256" key="2">
    <source>
        <dbReference type="ARBA" id="ARBA00023157"/>
    </source>
</evidence>
<dbReference type="InterPro" id="IPR035914">
    <property type="entry name" value="Sperma_CUB_dom_sf"/>
</dbReference>
<dbReference type="PANTHER" id="PTHR24251:SF30">
    <property type="entry name" value="MEMBRANE FRIZZLED-RELATED PROTEIN"/>
    <property type="match status" value="1"/>
</dbReference>
<reference evidence="5 6" key="1">
    <citation type="journal article" date="2016" name="Genome Biol. Evol.">
        <title>Gene Family Evolution Reflects Adaptation to Soil Environmental Stressors in the Genome of the Collembolan Orchesella cincta.</title>
        <authorList>
            <person name="Faddeeva-Vakhrusheva A."/>
            <person name="Derks M.F."/>
            <person name="Anvar S.Y."/>
            <person name="Agamennone V."/>
            <person name="Suring W."/>
            <person name="Smit S."/>
            <person name="van Straalen N.M."/>
            <person name="Roelofs D."/>
        </authorList>
    </citation>
    <scope>NUCLEOTIDE SEQUENCE [LARGE SCALE GENOMIC DNA]</scope>
    <source>
        <tissue evidence="5">Mixed pool</tissue>
    </source>
</reference>
<dbReference type="InterPro" id="IPR000859">
    <property type="entry name" value="CUB_dom"/>
</dbReference>
<evidence type="ECO:0000259" key="4">
    <source>
        <dbReference type="PROSITE" id="PS01180"/>
    </source>
</evidence>
<comment type="caution">
    <text evidence="5">The sequence shown here is derived from an EMBL/GenBank/DDBJ whole genome shotgun (WGS) entry which is preliminary data.</text>
</comment>
<dbReference type="SUPFAM" id="SSF49854">
    <property type="entry name" value="Spermadhesin, CUB domain"/>
    <property type="match status" value="3"/>
</dbReference>
<dbReference type="Pfam" id="PF00431">
    <property type="entry name" value="CUB"/>
    <property type="match status" value="1"/>
</dbReference>
<gene>
    <name evidence="5" type="ORF">Ocin01_09032</name>
</gene>
<feature type="domain" description="CUB" evidence="4">
    <location>
        <begin position="152"/>
        <end position="278"/>
    </location>
</feature>
<evidence type="ECO:0000313" key="5">
    <source>
        <dbReference type="EMBL" id="ODM97641.1"/>
    </source>
</evidence>
<dbReference type="EMBL" id="LJIJ01000425">
    <property type="protein sequence ID" value="ODM97641.1"/>
    <property type="molecule type" value="Genomic_DNA"/>
</dbReference>
<sequence>MLATSNAEIKISEDLDQETRCGASIEADSGSLTVPNSGQTIAPGSICIFTIHLQTTNTFRLNISSLDISGGERDEDCSEAAVRIYALTNLVPADRRESYTFCNDSPPPPGGSFYLSGNLATVIYQASQNASQNSGFTLNFDGIAFQPIPTIHESSYSSATSGLIRYPVVGEYEPNRVNTWLIKTSDANSNLELDVIIERVDIEECGNGSGNNTCLCDALIVYEITNTGILEERARLCGSTEESLTIEKLGPNFIIAFFTDYIQVPGQGSGFQILYAPFNSLTTTQPPSTTTDRPPPSNYSSSCGGVLEGIEGFIEYKLNETYVNYERCLWTIRTPFRSNIQFDLLEAGYEHLHDNIQIWSIGKWCEFDTNSQSSYFAYSSSTVAFVFFQSDGANTGTGFKLRFRVGYDYDNSHVYHEDQSIVVENRTVARLPESGLIQNKELSTLSVIGQNPYSGLDWSMNVNITTVDLEVDADGNCVDRLHLYQIVQRPIFNHLKRYTPYIGICRLSELPSETITGIGLFAILTSGTNTSSKAGLALEAWQD</sequence>
<protein>
    <submittedName>
        <fullName evidence="5">CUB domain-containing protein 2</fullName>
    </submittedName>
</protein>
<dbReference type="STRING" id="48709.A0A1D2MXH5"/>
<feature type="domain" description="CUB" evidence="4">
    <location>
        <begin position="21"/>
        <end position="143"/>
    </location>
</feature>
<dbReference type="CDD" id="cd00041">
    <property type="entry name" value="CUB"/>
    <property type="match status" value="2"/>
</dbReference>
<dbReference type="AlphaFoldDB" id="A0A1D2MXH5"/>
<evidence type="ECO:0000256" key="1">
    <source>
        <dbReference type="ARBA" id="ARBA00022737"/>
    </source>
</evidence>
<keyword evidence="2" id="KW-1015">Disulfide bond</keyword>
<evidence type="ECO:0000313" key="6">
    <source>
        <dbReference type="Proteomes" id="UP000094527"/>
    </source>
</evidence>
<organism evidence="5 6">
    <name type="scientific">Orchesella cincta</name>
    <name type="common">Springtail</name>
    <name type="synonym">Podura cincta</name>
    <dbReference type="NCBI Taxonomy" id="48709"/>
    <lineage>
        <taxon>Eukaryota</taxon>
        <taxon>Metazoa</taxon>
        <taxon>Ecdysozoa</taxon>
        <taxon>Arthropoda</taxon>
        <taxon>Hexapoda</taxon>
        <taxon>Collembola</taxon>
        <taxon>Entomobryomorpha</taxon>
        <taxon>Entomobryoidea</taxon>
        <taxon>Orchesellidae</taxon>
        <taxon>Orchesellinae</taxon>
        <taxon>Orchesella</taxon>
    </lineage>
</organism>
<keyword evidence="1" id="KW-0677">Repeat</keyword>
<feature type="domain" description="CUB" evidence="4">
    <location>
        <begin position="303"/>
        <end position="406"/>
    </location>
</feature>
<proteinExistence type="predicted"/>
<dbReference type="SMART" id="SM00042">
    <property type="entry name" value="CUB"/>
    <property type="match status" value="2"/>
</dbReference>
<comment type="caution">
    <text evidence="3">Lacks conserved residue(s) required for the propagation of feature annotation.</text>
</comment>
<dbReference type="OMA" id="ADRRESY"/>
<dbReference type="PROSITE" id="PS01180">
    <property type="entry name" value="CUB"/>
    <property type="match status" value="3"/>
</dbReference>
<dbReference type="PANTHER" id="PTHR24251">
    <property type="entry name" value="OVOCHYMASE-RELATED"/>
    <property type="match status" value="1"/>
</dbReference>